<comment type="caution">
    <text evidence="2">The sequence shown here is derived from an EMBL/GenBank/DDBJ whole genome shotgun (WGS) entry which is preliminary data.</text>
</comment>
<evidence type="ECO:0000256" key="1">
    <source>
        <dbReference type="SAM" id="MobiDB-lite"/>
    </source>
</evidence>
<dbReference type="EMBL" id="CAUYUJ010017860">
    <property type="protein sequence ID" value="CAK0878548.1"/>
    <property type="molecule type" value="Genomic_DNA"/>
</dbReference>
<evidence type="ECO:0000313" key="3">
    <source>
        <dbReference type="Proteomes" id="UP001189429"/>
    </source>
</evidence>
<feature type="region of interest" description="Disordered" evidence="1">
    <location>
        <begin position="967"/>
        <end position="991"/>
    </location>
</feature>
<evidence type="ECO:0000313" key="2">
    <source>
        <dbReference type="EMBL" id="CAK0878548.1"/>
    </source>
</evidence>
<protein>
    <recommendedName>
        <fullName evidence="4">RNA-directed RNA polymerase</fullName>
    </recommendedName>
</protein>
<evidence type="ECO:0008006" key="4">
    <source>
        <dbReference type="Google" id="ProtNLM"/>
    </source>
</evidence>
<sequence>MAFFSDFLMGVRAECVFPSDGRVRDPLEVLPLLAQPEPASSTSGRSRSRAARERAVRARANAALRSLAALTAGRRGQLRDTAWGSATEWTRSHELPRVISERVLECHRGAHDLKMYASDAESAFERLALRAKAGTYVAFDVSNDEEGAPPRGKVMPFVSGEASLPPAGAEPCDIKLVSPKARYYFDGFHERMALPPSQVDEADIEAARSYADPSLRQRAARLDFAVRLWEAGMLGFARVCKAEVAVFVVMKKTREDGVYVLRPAWDMRRANERFRSLPHLNLGSPTAMAELDLSDEVTQGRGLKSTWGDFVKELERRRMKLLSVPNGCRYLCLVVMLMGFSWSPAICRGALEDVICDLPGFPRRARLIRGLMLPSFAEVAFVYWVFMGDFASSALVRESDATTVETVKQAARAKLKEVGLDMHADGVGDALPLSLGVAIAEQPCRLVASRGKIQNVIGATGAVMARGRATSQELSHIVSCKFVTKFEGDQTRRELWESVLNELHMLDHLAPLMHTDLEPRWSEVVFATDASQAGMGVVGAQATRSEVKAEVDRQWRFQQLHDMARDEDEELLLSGDDWECSKRGIPNTSGEGDVPPQRLMADVLEGYGGFGEETLFVDNARNPRRDLMDPSFVELMCSAILFGLLFMAAISMCFACLASGVGSSLESPRTSMIWGLPEMAKLVEQPGVFVVELVYCAFGARWLKPTRLITNVESLREPARRCSRDHPHQELRGRSAEGQLWTRLAAVYPPRLCSAYAKPVRKAIEAKRLELHDWRVREVRSPPEKPRAVMDHWADLSRWHLSWKGEWAYETRINVQEMRSVSSVARYLCRSSRCWFSRFLVLCDSMVTVGAVRKMRSSSRPLMTQLRKIGTISLATGVRLTLRLIPTDMNPADGPSRGEGIGSAEITNAKSEQKKSILNDQHPFERLLGDELEIKGMHDDYLDANDLAAEASMIAGVVEGLSAEKVSSSRKKATKDKKVTKEKARARPAARRRPFVPMKKKGPLAFESAAAKKLVNRSSLGGEQLERPVRLLIHAVQDDTNKEYLKEVEPFLRDVFHKRLPLSTPGQRDITVAAELDNRCFVERAPLNRGIKLYHRLVHIFPAWRSEIPIALRALHSWGKYQQTWEGGPASIEAIYYIAREALRRGHVDEGMAFLLAYDCYLREQDWLQLRAEDVHVSYGDSEEDPRTIKVAILLGRRHRSESVKTSQEQGLAIDDPGIALVIAECVKALGKQAFVFDTTATRAGSVRRQILSDGDMSWTGPMHTLRHSGPSHDILHTRRSIAEIQRRGRWTQSKSMAIYSKPHSLIVHNDRLPTKAKREGREARHDLRVLLRPMSVTSTWSSATKAASDILGEYGSQAFEPLDESD</sequence>
<organism evidence="2 3">
    <name type="scientific">Prorocentrum cordatum</name>
    <dbReference type="NCBI Taxonomy" id="2364126"/>
    <lineage>
        <taxon>Eukaryota</taxon>
        <taxon>Sar</taxon>
        <taxon>Alveolata</taxon>
        <taxon>Dinophyceae</taxon>
        <taxon>Prorocentrales</taxon>
        <taxon>Prorocentraceae</taxon>
        <taxon>Prorocentrum</taxon>
    </lineage>
</organism>
<feature type="compositionally biased region" description="Basic and acidic residues" evidence="1">
    <location>
        <begin position="976"/>
        <end position="985"/>
    </location>
</feature>
<reference evidence="2" key="1">
    <citation type="submission" date="2023-10" db="EMBL/GenBank/DDBJ databases">
        <authorList>
            <person name="Chen Y."/>
            <person name="Shah S."/>
            <person name="Dougan E. K."/>
            <person name="Thang M."/>
            <person name="Chan C."/>
        </authorList>
    </citation>
    <scope>NUCLEOTIDE SEQUENCE [LARGE SCALE GENOMIC DNA]</scope>
</reference>
<proteinExistence type="predicted"/>
<gene>
    <name evidence="2" type="ORF">PCOR1329_LOCUS62275</name>
</gene>
<name>A0ABN9VY01_9DINO</name>
<accession>A0ABN9VY01</accession>
<keyword evidence="3" id="KW-1185">Reference proteome</keyword>
<dbReference type="Proteomes" id="UP001189429">
    <property type="component" value="Unassembled WGS sequence"/>
</dbReference>